<accession>A0A518HL01</accession>
<feature type="chain" id="PRO_5021832342" evidence="2">
    <location>
        <begin position="35"/>
        <end position="465"/>
    </location>
</feature>
<dbReference type="InterPro" id="IPR011990">
    <property type="entry name" value="TPR-like_helical_dom_sf"/>
</dbReference>
<organism evidence="3 4">
    <name type="scientific">Stieleria neptunia</name>
    <dbReference type="NCBI Taxonomy" id="2527979"/>
    <lineage>
        <taxon>Bacteria</taxon>
        <taxon>Pseudomonadati</taxon>
        <taxon>Planctomycetota</taxon>
        <taxon>Planctomycetia</taxon>
        <taxon>Pirellulales</taxon>
        <taxon>Pirellulaceae</taxon>
        <taxon>Stieleria</taxon>
    </lineage>
</organism>
<name>A0A518HL01_9BACT</name>
<reference evidence="3 4" key="1">
    <citation type="submission" date="2019-03" db="EMBL/GenBank/DDBJ databases">
        <title>Deep-cultivation of Planctomycetes and their phenomic and genomic characterization uncovers novel biology.</title>
        <authorList>
            <person name="Wiegand S."/>
            <person name="Jogler M."/>
            <person name="Boedeker C."/>
            <person name="Pinto D."/>
            <person name="Vollmers J."/>
            <person name="Rivas-Marin E."/>
            <person name="Kohn T."/>
            <person name="Peeters S.H."/>
            <person name="Heuer A."/>
            <person name="Rast P."/>
            <person name="Oberbeckmann S."/>
            <person name="Bunk B."/>
            <person name="Jeske O."/>
            <person name="Meyerdierks A."/>
            <person name="Storesund J.E."/>
            <person name="Kallscheuer N."/>
            <person name="Luecker S."/>
            <person name="Lage O.M."/>
            <person name="Pohl T."/>
            <person name="Merkel B.J."/>
            <person name="Hornburger P."/>
            <person name="Mueller R.-W."/>
            <person name="Bruemmer F."/>
            <person name="Labrenz M."/>
            <person name="Spormann A.M."/>
            <person name="Op den Camp H."/>
            <person name="Overmann J."/>
            <person name="Amann R."/>
            <person name="Jetten M.S.M."/>
            <person name="Mascher T."/>
            <person name="Medema M.H."/>
            <person name="Devos D.P."/>
            <person name="Kaster A.-K."/>
            <person name="Ovreas L."/>
            <person name="Rohde M."/>
            <person name="Galperin M.Y."/>
            <person name="Jogler C."/>
        </authorList>
    </citation>
    <scope>NUCLEOTIDE SEQUENCE [LARGE SCALE GENOMIC DNA]</scope>
    <source>
        <strain evidence="3 4">Enr13</strain>
    </source>
</reference>
<dbReference type="SUPFAM" id="SSF48452">
    <property type="entry name" value="TPR-like"/>
    <property type="match status" value="1"/>
</dbReference>
<evidence type="ECO:0000313" key="4">
    <source>
        <dbReference type="Proteomes" id="UP000319004"/>
    </source>
</evidence>
<dbReference type="KEGG" id="snep:Enr13x_13610"/>
<dbReference type="Gene3D" id="1.25.40.10">
    <property type="entry name" value="Tetratricopeptide repeat domain"/>
    <property type="match status" value="2"/>
</dbReference>
<dbReference type="InterPro" id="IPR019734">
    <property type="entry name" value="TPR_rpt"/>
</dbReference>
<keyword evidence="2" id="KW-0732">Signal</keyword>
<evidence type="ECO:0000256" key="1">
    <source>
        <dbReference type="SAM" id="MobiDB-lite"/>
    </source>
</evidence>
<dbReference type="EMBL" id="CP037423">
    <property type="protein sequence ID" value="QDV41518.1"/>
    <property type="molecule type" value="Genomic_DNA"/>
</dbReference>
<dbReference type="RefSeq" id="WP_231744124.1">
    <property type="nucleotide sequence ID" value="NZ_CP037423.1"/>
</dbReference>
<keyword evidence="4" id="KW-1185">Reference proteome</keyword>
<dbReference type="AlphaFoldDB" id="A0A518HL01"/>
<feature type="region of interest" description="Disordered" evidence="1">
    <location>
        <begin position="58"/>
        <end position="90"/>
    </location>
</feature>
<gene>
    <name evidence="3" type="primary">bamD_1</name>
    <name evidence="3" type="ORF">Enr13x_13610</name>
</gene>
<protein>
    <submittedName>
        <fullName evidence="3">Outer membrane protein assembly factor BamD</fullName>
    </submittedName>
</protein>
<dbReference type="Proteomes" id="UP000319004">
    <property type="component" value="Chromosome"/>
</dbReference>
<evidence type="ECO:0000256" key="2">
    <source>
        <dbReference type="SAM" id="SignalP"/>
    </source>
</evidence>
<evidence type="ECO:0000313" key="3">
    <source>
        <dbReference type="EMBL" id="QDV41518.1"/>
    </source>
</evidence>
<feature type="region of interest" description="Disordered" evidence="1">
    <location>
        <begin position="429"/>
        <end position="465"/>
    </location>
</feature>
<sequence precursor="true">MNKKNQQMDRSRRLPQWVWRPSLGASLLAGSLLASTTGCQSPGAASRSWLPKLPFRSVATSETETPEPVPAEETPRVASNPVTNAGGKLVSGLPSTNRLVGYVTGKKHEDIPRAKEYYRRGDELFRQAARAPKATRTGMFAEAAELFESAGKEAPGSGLHQDALFMQGESLFFANDLNAARDAFEKLQKDFPRNRHGDRAAARLFSISKYWIDVSKSGSDAWYSLNLFDTTRPLRDADGHAIRVLDQIRYDDPTGKLADDATMAAAAEHIRNEQYEQADEFLTDLRETFTDSDHLFLAHLLGIRCKLEIYGGPEYSELVLDEADELVKQTRRRFPTELREEKYNQLLARAAAEIAYHKAEKLAFRAKYRERRKEFGAAAQLYRKILRDHPTTPQAERAREVLAQIEDLPATPTQNVAIRAIAKAFPSSKRSTPLVTVDSVQTNDETPDESPQETPSETTGKKLLR</sequence>
<feature type="signal peptide" evidence="2">
    <location>
        <begin position="1"/>
        <end position="34"/>
    </location>
</feature>
<proteinExistence type="predicted"/>
<dbReference type="Pfam" id="PF13174">
    <property type="entry name" value="TPR_6"/>
    <property type="match status" value="1"/>
</dbReference>
<feature type="compositionally biased region" description="Polar residues" evidence="1">
    <location>
        <begin position="429"/>
        <end position="444"/>
    </location>
</feature>